<gene>
    <name evidence="1" type="ORF">BDQ12DRAFT_607206</name>
</gene>
<reference evidence="1 2" key="1">
    <citation type="journal article" date="2019" name="Nat. Ecol. Evol.">
        <title>Megaphylogeny resolves global patterns of mushroom evolution.</title>
        <authorList>
            <person name="Varga T."/>
            <person name="Krizsan K."/>
            <person name="Foldi C."/>
            <person name="Dima B."/>
            <person name="Sanchez-Garcia M."/>
            <person name="Sanchez-Ramirez S."/>
            <person name="Szollosi G.J."/>
            <person name="Szarkandi J.G."/>
            <person name="Papp V."/>
            <person name="Albert L."/>
            <person name="Andreopoulos W."/>
            <person name="Angelini C."/>
            <person name="Antonin V."/>
            <person name="Barry K.W."/>
            <person name="Bougher N.L."/>
            <person name="Buchanan P."/>
            <person name="Buyck B."/>
            <person name="Bense V."/>
            <person name="Catcheside P."/>
            <person name="Chovatia M."/>
            <person name="Cooper J."/>
            <person name="Damon W."/>
            <person name="Desjardin D."/>
            <person name="Finy P."/>
            <person name="Geml J."/>
            <person name="Haridas S."/>
            <person name="Hughes K."/>
            <person name="Justo A."/>
            <person name="Karasinski D."/>
            <person name="Kautmanova I."/>
            <person name="Kiss B."/>
            <person name="Kocsube S."/>
            <person name="Kotiranta H."/>
            <person name="LaButti K.M."/>
            <person name="Lechner B.E."/>
            <person name="Liimatainen K."/>
            <person name="Lipzen A."/>
            <person name="Lukacs Z."/>
            <person name="Mihaltcheva S."/>
            <person name="Morgado L.N."/>
            <person name="Niskanen T."/>
            <person name="Noordeloos M.E."/>
            <person name="Ohm R.A."/>
            <person name="Ortiz-Santana B."/>
            <person name="Ovrebo C."/>
            <person name="Racz N."/>
            <person name="Riley R."/>
            <person name="Savchenko A."/>
            <person name="Shiryaev A."/>
            <person name="Soop K."/>
            <person name="Spirin V."/>
            <person name="Szebenyi C."/>
            <person name="Tomsovsky M."/>
            <person name="Tulloss R.E."/>
            <person name="Uehling J."/>
            <person name="Grigoriev I.V."/>
            <person name="Vagvolgyi C."/>
            <person name="Papp T."/>
            <person name="Martin F.M."/>
            <person name="Miettinen O."/>
            <person name="Hibbett D.S."/>
            <person name="Nagy L.G."/>
        </authorList>
    </citation>
    <scope>NUCLEOTIDE SEQUENCE [LARGE SCALE GENOMIC DNA]</scope>
    <source>
        <strain evidence="1 2">CBS 166.37</strain>
    </source>
</reference>
<feature type="non-terminal residue" evidence="1">
    <location>
        <position position="1"/>
    </location>
</feature>
<evidence type="ECO:0000313" key="2">
    <source>
        <dbReference type="Proteomes" id="UP000308652"/>
    </source>
</evidence>
<accession>A0A5C3LYG8</accession>
<dbReference type="Proteomes" id="UP000308652">
    <property type="component" value="Unassembled WGS sequence"/>
</dbReference>
<dbReference type="EMBL" id="ML213606">
    <property type="protein sequence ID" value="TFK37892.1"/>
    <property type="molecule type" value="Genomic_DNA"/>
</dbReference>
<protein>
    <recommendedName>
        <fullName evidence="3">DUF659 domain-containing protein</fullName>
    </recommendedName>
</protein>
<evidence type="ECO:0000313" key="1">
    <source>
        <dbReference type="EMBL" id="TFK37892.1"/>
    </source>
</evidence>
<dbReference type="OrthoDB" id="2748837at2759"/>
<keyword evidence="2" id="KW-1185">Reference proteome</keyword>
<evidence type="ECO:0008006" key="3">
    <source>
        <dbReference type="Google" id="ProtNLM"/>
    </source>
</evidence>
<sequence length="76" mass="8447">QILSVTCDNASNNDIMMHELEKQVNALSGEASLTQCFLHIVNLVTKTTIQLFDTPKRPQTIYGATISTLMMLSKSF</sequence>
<organism evidence="1 2">
    <name type="scientific">Crucibulum laeve</name>
    <dbReference type="NCBI Taxonomy" id="68775"/>
    <lineage>
        <taxon>Eukaryota</taxon>
        <taxon>Fungi</taxon>
        <taxon>Dikarya</taxon>
        <taxon>Basidiomycota</taxon>
        <taxon>Agaricomycotina</taxon>
        <taxon>Agaricomycetes</taxon>
        <taxon>Agaricomycetidae</taxon>
        <taxon>Agaricales</taxon>
        <taxon>Agaricineae</taxon>
        <taxon>Nidulariaceae</taxon>
        <taxon>Crucibulum</taxon>
    </lineage>
</organism>
<name>A0A5C3LYG8_9AGAR</name>
<proteinExistence type="predicted"/>
<dbReference type="AlphaFoldDB" id="A0A5C3LYG8"/>